<dbReference type="Pfam" id="PF03780">
    <property type="entry name" value="Asp23"/>
    <property type="match status" value="1"/>
</dbReference>
<name>A0AAJ0LIC1_LATCU</name>
<accession>A0AAJ0LIC1</accession>
<comment type="similarity">
    <text evidence="1">Belongs to the asp23 family.</text>
</comment>
<evidence type="ECO:0000256" key="1">
    <source>
        <dbReference type="ARBA" id="ARBA00005721"/>
    </source>
</evidence>
<comment type="caution">
    <text evidence="2">The sequence shown here is derived from an EMBL/GenBank/DDBJ whole genome shotgun (WGS) entry which is preliminary data.</text>
</comment>
<dbReference type="InterPro" id="IPR005531">
    <property type="entry name" value="Asp23"/>
</dbReference>
<dbReference type="PANTHER" id="PTHR34297">
    <property type="entry name" value="HYPOTHETICAL CYTOSOLIC PROTEIN-RELATED"/>
    <property type="match status" value="1"/>
</dbReference>
<evidence type="ECO:0000313" key="3">
    <source>
        <dbReference type="Proteomes" id="UP000050828"/>
    </source>
</evidence>
<dbReference type="Proteomes" id="UP000050828">
    <property type="component" value="Unassembled WGS sequence"/>
</dbReference>
<evidence type="ECO:0000313" key="2">
    <source>
        <dbReference type="EMBL" id="KRK93435.1"/>
    </source>
</evidence>
<gene>
    <name evidence="2" type="ORF">FC08_GL000570</name>
</gene>
<sequence>MLGGVSMAEETNIVLDTQENALGKIQMAPEVVEVILGIAASKIDGVHQMRGTLSSSINELFGRSNHGKGVTLKVIDGKVNADVYVYLNYGVSVPKVALAMQEALKEQLLFMTDLELAEVNVHVVGVVTEKAPKIIDPDDLFNDETPDQNGDQS</sequence>
<protein>
    <submittedName>
        <fullName evidence="2">General stress protein</fullName>
    </submittedName>
</protein>
<organism evidence="2 3">
    <name type="scientific">Latilactobacillus curvatus JCM 1096 = DSM 20019</name>
    <dbReference type="NCBI Taxonomy" id="1293592"/>
    <lineage>
        <taxon>Bacteria</taxon>
        <taxon>Bacillati</taxon>
        <taxon>Bacillota</taxon>
        <taxon>Bacilli</taxon>
        <taxon>Lactobacillales</taxon>
        <taxon>Lactobacillaceae</taxon>
        <taxon>Latilactobacillus</taxon>
    </lineage>
</organism>
<dbReference type="AlphaFoldDB" id="A0AAJ0LIC1"/>
<dbReference type="EMBL" id="AZDL01000002">
    <property type="protein sequence ID" value="KRK93435.1"/>
    <property type="molecule type" value="Genomic_DNA"/>
</dbReference>
<reference evidence="2 3" key="1">
    <citation type="journal article" date="2015" name="Genome Announc.">
        <title>Expanding the biotechnology potential of lactobacilli through comparative genomics of 213 strains and associated genera.</title>
        <authorList>
            <person name="Sun Z."/>
            <person name="Harris H.M."/>
            <person name="McCann A."/>
            <person name="Guo C."/>
            <person name="Argimon S."/>
            <person name="Zhang W."/>
            <person name="Yang X."/>
            <person name="Jeffery I.B."/>
            <person name="Cooney J.C."/>
            <person name="Kagawa T.F."/>
            <person name="Liu W."/>
            <person name="Song Y."/>
            <person name="Salvetti E."/>
            <person name="Wrobel A."/>
            <person name="Rasinkangas P."/>
            <person name="Parkhill J."/>
            <person name="Rea M.C."/>
            <person name="O'Sullivan O."/>
            <person name="Ritari J."/>
            <person name="Douillard F.P."/>
            <person name="Paul Ross R."/>
            <person name="Yang R."/>
            <person name="Briner A.E."/>
            <person name="Felis G.E."/>
            <person name="de Vos W.M."/>
            <person name="Barrangou R."/>
            <person name="Klaenhammer T.R."/>
            <person name="Caufield P.W."/>
            <person name="Cui Y."/>
            <person name="Zhang H."/>
            <person name="O'Toole P.W."/>
        </authorList>
    </citation>
    <scope>NUCLEOTIDE SEQUENCE [LARGE SCALE GENOMIC DNA]</scope>
    <source>
        <strain evidence="2 3">DSM 20019</strain>
    </source>
</reference>
<dbReference type="PANTHER" id="PTHR34297:SF1">
    <property type="entry name" value="ASP23_GLS24 FAMILY ENVELOPE STRESS RESPONSE PROTEIN"/>
    <property type="match status" value="1"/>
</dbReference>
<proteinExistence type="inferred from homology"/>